<dbReference type="OrthoDB" id="9822331at2"/>
<organism evidence="2 3">
    <name type="scientific">Cysteiniphilum litorale</name>
    <dbReference type="NCBI Taxonomy" id="2056700"/>
    <lineage>
        <taxon>Bacteria</taxon>
        <taxon>Pseudomonadati</taxon>
        <taxon>Pseudomonadota</taxon>
        <taxon>Gammaproteobacteria</taxon>
        <taxon>Thiotrichales</taxon>
        <taxon>Fastidiosibacteraceae</taxon>
        <taxon>Cysteiniphilum</taxon>
    </lineage>
</organism>
<sequence length="356" mass="38689">MMKKLLVKSLLGLSLAGAMTQANATGYPTMDMAAIIALKLLGKQAVEFFNEEIKMSGNQLNAGIEGVSYEVDTMNNGFANSIVRNEQTQNSIYNQKLAMQMQPSSDACASYSISDALNDATCSLLSSVSTRSALRASDLLNRNTTLSAEASGERNASQIIEAARSLNADQLHSDADSADKDAISPRVLRADLLMGSEGDTFDKTNMKATSTFNNIIVGPGVIEAPSTKNASDQLAYVNNYLRPNAIRALAASSLDTIRSLRVGQNDNPQKPSVMQLLQKFADSHFGTPEGDQWLKQITNTQKDVSDFMSDSAVLRSLTQMQAYENYISVMSFQSQLRQEMLQAAMLTLTNKQVYGE</sequence>
<comment type="caution">
    <text evidence="2">The sequence shown here is derived from an EMBL/GenBank/DDBJ whole genome shotgun (WGS) entry which is preliminary data.</text>
</comment>
<keyword evidence="3" id="KW-1185">Reference proteome</keyword>
<gene>
    <name evidence="2" type="ORF">GCM10010995_06960</name>
</gene>
<feature type="signal peptide" evidence="1">
    <location>
        <begin position="1"/>
        <end position="24"/>
    </location>
</feature>
<dbReference type="RefSeq" id="WP_117002062.1">
    <property type="nucleotide sequence ID" value="NZ_BMJS01000005.1"/>
</dbReference>
<keyword evidence="1" id="KW-0732">Signal</keyword>
<dbReference type="Proteomes" id="UP000636949">
    <property type="component" value="Unassembled WGS sequence"/>
</dbReference>
<protein>
    <submittedName>
        <fullName evidence="2">Uncharacterized protein</fullName>
    </submittedName>
</protein>
<evidence type="ECO:0000313" key="2">
    <source>
        <dbReference type="EMBL" id="GGF92386.1"/>
    </source>
</evidence>
<reference evidence="2" key="1">
    <citation type="journal article" date="2014" name="Int. J. Syst. Evol. Microbiol.">
        <title>Complete genome sequence of Corynebacterium casei LMG S-19264T (=DSM 44701T), isolated from a smear-ripened cheese.</title>
        <authorList>
            <consortium name="US DOE Joint Genome Institute (JGI-PGF)"/>
            <person name="Walter F."/>
            <person name="Albersmeier A."/>
            <person name="Kalinowski J."/>
            <person name="Ruckert C."/>
        </authorList>
    </citation>
    <scope>NUCLEOTIDE SEQUENCE</scope>
    <source>
        <strain evidence="2">CGMCC 1.15758</strain>
    </source>
</reference>
<accession>A0A8J3E8A7</accession>
<evidence type="ECO:0000256" key="1">
    <source>
        <dbReference type="SAM" id="SignalP"/>
    </source>
</evidence>
<dbReference type="EMBL" id="BMJS01000005">
    <property type="protein sequence ID" value="GGF92386.1"/>
    <property type="molecule type" value="Genomic_DNA"/>
</dbReference>
<feature type="chain" id="PRO_5035160840" evidence="1">
    <location>
        <begin position="25"/>
        <end position="356"/>
    </location>
</feature>
<proteinExistence type="predicted"/>
<dbReference type="AlphaFoldDB" id="A0A8J3E8A7"/>
<name>A0A8J3E8A7_9GAMM</name>
<reference evidence="2" key="2">
    <citation type="submission" date="2020-09" db="EMBL/GenBank/DDBJ databases">
        <authorList>
            <person name="Sun Q."/>
            <person name="Zhou Y."/>
        </authorList>
    </citation>
    <scope>NUCLEOTIDE SEQUENCE</scope>
    <source>
        <strain evidence="2">CGMCC 1.15758</strain>
    </source>
</reference>
<evidence type="ECO:0000313" key="3">
    <source>
        <dbReference type="Proteomes" id="UP000636949"/>
    </source>
</evidence>